<keyword evidence="3" id="KW-1185">Reference proteome</keyword>
<organism evidence="2 3">
    <name type="scientific">Hyaloscypha hepaticicola</name>
    <dbReference type="NCBI Taxonomy" id="2082293"/>
    <lineage>
        <taxon>Eukaryota</taxon>
        <taxon>Fungi</taxon>
        <taxon>Dikarya</taxon>
        <taxon>Ascomycota</taxon>
        <taxon>Pezizomycotina</taxon>
        <taxon>Leotiomycetes</taxon>
        <taxon>Helotiales</taxon>
        <taxon>Hyaloscyphaceae</taxon>
        <taxon>Hyaloscypha</taxon>
    </lineage>
</organism>
<evidence type="ECO:0000313" key="3">
    <source>
        <dbReference type="Proteomes" id="UP000235672"/>
    </source>
</evidence>
<gene>
    <name evidence="2" type="ORF">NA56DRAFT_31814</name>
</gene>
<proteinExistence type="predicted"/>
<dbReference type="AlphaFoldDB" id="A0A2J6QD98"/>
<evidence type="ECO:0000256" key="1">
    <source>
        <dbReference type="SAM" id="MobiDB-lite"/>
    </source>
</evidence>
<name>A0A2J6QD98_9HELO</name>
<feature type="compositionally biased region" description="Basic residues" evidence="1">
    <location>
        <begin position="1"/>
        <end position="12"/>
    </location>
</feature>
<accession>A0A2J6QD98</accession>
<reference evidence="2 3" key="1">
    <citation type="submission" date="2016-05" db="EMBL/GenBank/DDBJ databases">
        <title>A degradative enzymes factory behind the ericoid mycorrhizal symbiosis.</title>
        <authorList>
            <consortium name="DOE Joint Genome Institute"/>
            <person name="Martino E."/>
            <person name="Morin E."/>
            <person name="Grelet G."/>
            <person name="Kuo A."/>
            <person name="Kohler A."/>
            <person name="Daghino S."/>
            <person name="Barry K."/>
            <person name="Choi C."/>
            <person name="Cichocki N."/>
            <person name="Clum A."/>
            <person name="Copeland A."/>
            <person name="Hainaut M."/>
            <person name="Haridas S."/>
            <person name="Labutti K."/>
            <person name="Lindquist E."/>
            <person name="Lipzen A."/>
            <person name="Khouja H.-R."/>
            <person name="Murat C."/>
            <person name="Ohm R."/>
            <person name="Olson A."/>
            <person name="Spatafora J."/>
            <person name="Veneault-Fourrey C."/>
            <person name="Henrissat B."/>
            <person name="Grigoriev I."/>
            <person name="Martin F."/>
            <person name="Perotto S."/>
        </authorList>
    </citation>
    <scope>NUCLEOTIDE SEQUENCE [LARGE SCALE GENOMIC DNA]</scope>
    <source>
        <strain evidence="2 3">UAMH 7357</strain>
    </source>
</reference>
<protein>
    <submittedName>
        <fullName evidence="2">Uncharacterized protein</fullName>
    </submittedName>
</protein>
<dbReference type="Proteomes" id="UP000235672">
    <property type="component" value="Unassembled WGS sequence"/>
</dbReference>
<evidence type="ECO:0000313" key="2">
    <source>
        <dbReference type="EMBL" id="PMD24245.1"/>
    </source>
</evidence>
<dbReference type="EMBL" id="KZ613473">
    <property type="protein sequence ID" value="PMD24245.1"/>
    <property type="molecule type" value="Genomic_DNA"/>
</dbReference>
<sequence>MTSNRKTKAKKHAREDDEVSTPRPAKKARVLSPIRSKDREDKARTREKIIVELRKELETCKEQADEAAQLKQQRDFAVHVAASLNNLQSKIFEAWQVDIEKSKGMRWYKGSVENFDKMEKEAVELEELLKQYPRLAECLKADVGNEEIESLNGWIEDFKVKMVGKDGQRGNSPEASVWD</sequence>
<feature type="region of interest" description="Disordered" evidence="1">
    <location>
        <begin position="1"/>
        <end position="42"/>
    </location>
</feature>
<dbReference type="OrthoDB" id="3554686at2759"/>